<dbReference type="InterPro" id="IPR004360">
    <property type="entry name" value="Glyas_Fos-R_dOase_dom"/>
</dbReference>
<evidence type="ECO:0000313" key="4">
    <source>
        <dbReference type="Proteomes" id="UP000567293"/>
    </source>
</evidence>
<dbReference type="PROSITE" id="PS51819">
    <property type="entry name" value="VOC"/>
    <property type="match status" value="1"/>
</dbReference>
<accession>A0A7V8SWD6</accession>
<protein>
    <submittedName>
        <fullName evidence="3">VOC family protein</fullName>
    </submittedName>
</protein>
<evidence type="ECO:0000256" key="1">
    <source>
        <dbReference type="ARBA" id="ARBA00022723"/>
    </source>
</evidence>
<dbReference type="Gene3D" id="3.10.180.10">
    <property type="entry name" value="2,3-Dihydroxybiphenyl 1,2-Dioxygenase, domain 1"/>
    <property type="match status" value="1"/>
</dbReference>
<sequence>MIKTKGILHVTIPVSDLARSRAFYTDILGLEFVAQVPKENPHFVFLKSGADYVILGRDTSRGRFSDIIHHAFMVDGDAYDATLAELKAKGVDVFREDQRDEGIFTGRSAYFHDPDNNALEVIHLTNRAKG</sequence>
<gene>
    <name evidence="3" type="ORF">HRJ53_07290</name>
</gene>
<dbReference type="SUPFAM" id="SSF54593">
    <property type="entry name" value="Glyoxalase/Bleomycin resistance protein/Dihydroxybiphenyl dioxygenase"/>
    <property type="match status" value="1"/>
</dbReference>
<dbReference type="PROSITE" id="PS00934">
    <property type="entry name" value="GLYOXALASE_I_1"/>
    <property type="match status" value="1"/>
</dbReference>
<dbReference type="GO" id="GO:0004462">
    <property type="term" value="F:lactoylglutathione lyase activity"/>
    <property type="evidence" value="ECO:0007669"/>
    <property type="project" value="InterPro"/>
</dbReference>
<dbReference type="InterPro" id="IPR037523">
    <property type="entry name" value="VOC_core"/>
</dbReference>
<keyword evidence="4" id="KW-1185">Reference proteome</keyword>
<dbReference type="GO" id="GO:0046872">
    <property type="term" value="F:metal ion binding"/>
    <property type="evidence" value="ECO:0007669"/>
    <property type="project" value="UniProtKB-KW"/>
</dbReference>
<dbReference type="Pfam" id="PF00903">
    <property type="entry name" value="Glyoxalase"/>
    <property type="match status" value="1"/>
</dbReference>
<dbReference type="InterPro" id="IPR018146">
    <property type="entry name" value="Glyoxalase_1_CS"/>
</dbReference>
<dbReference type="PANTHER" id="PTHR36113:SF1">
    <property type="entry name" value="GLYOXALASE_BLEOMYCIN RESISTANCE PROTEIN_DIOXYGENASE"/>
    <property type="match status" value="1"/>
</dbReference>
<name>A0A7V8SWD6_9BACT</name>
<proteinExistence type="predicted"/>
<evidence type="ECO:0000259" key="2">
    <source>
        <dbReference type="PROSITE" id="PS51819"/>
    </source>
</evidence>
<dbReference type="PANTHER" id="PTHR36113">
    <property type="entry name" value="LYASE, PUTATIVE-RELATED-RELATED"/>
    <property type="match status" value="1"/>
</dbReference>
<keyword evidence="1" id="KW-0479">Metal-binding</keyword>
<comment type="caution">
    <text evidence="3">The sequence shown here is derived from an EMBL/GenBank/DDBJ whole genome shotgun (WGS) entry which is preliminary data.</text>
</comment>
<reference evidence="3" key="1">
    <citation type="submission" date="2020-06" db="EMBL/GenBank/DDBJ databases">
        <title>Legume-microbial interactions unlock mineral nutrients during tropical forest succession.</title>
        <authorList>
            <person name="Epihov D.Z."/>
        </authorList>
    </citation>
    <scope>NUCLEOTIDE SEQUENCE [LARGE SCALE GENOMIC DNA]</scope>
    <source>
        <strain evidence="3">Pan2503</strain>
    </source>
</reference>
<feature type="domain" description="VOC" evidence="2">
    <location>
        <begin position="6"/>
        <end position="124"/>
    </location>
</feature>
<organism evidence="3 4">
    <name type="scientific">Candidatus Acidiferrum panamense</name>
    <dbReference type="NCBI Taxonomy" id="2741543"/>
    <lineage>
        <taxon>Bacteria</taxon>
        <taxon>Pseudomonadati</taxon>
        <taxon>Acidobacteriota</taxon>
        <taxon>Terriglobia</taxon>
        <taxon>Candidatus Acidiferrales</taxon>
        <taxon>Candidatus Acidiferrum</taxon>
    </lineage>
</organism>
<dbReference type="InterPro" id="IPR051332">
    <property type="entry name" value="Fosfomycin_Res_Enzymes"/>
</dbReference>
<dbReference type="InterPro" id="IPR029068">
    <property type="entry name" value="Glyas_Bleomycin-R_OHBP_Dase"/>
</dbReference>
<dbReference type="Proteomes" id="UP000567293">
    <property type="component" value="Unassembled WGS sequence"/>
</dbReference>
<dbReference type="AlphaFoldDB" id="A0A7V8SWD6"/>
<evidence type="ECO:0000313" key="3">
    <source>
        <dbReference type="EMBL" id="MBA0084781.1"/>
    </source>
</evidence>
<dbReference type="EMBL" id="JACDQQ010000712">
    <property type="protein sequence ID" value="MBA0084781.1"/>
    <property type="molecule type" value="Genomic_DNA"/>
</dbReference>